<dbReference type="EMBL" id="CAADRA010007572">
    <property type="protein sequence ID" value="VFU02174.1"/>
    <property type="molecule type" value="Genomic_DNA"/>
</dbReference>
<reference evidence="1" key="2">
    <citation type="submission" date="2019-06" db="EMBL/GenBank/DDBJ databases">
        <title>Genomics analysis of Aphanomyces spp. identifies a new class of oomycete effector associated with host adaptation.</title>
        <authorList>
            <person name="Gaulin E."/>
        </authorList>
    </citation>
    <scope>NUCLEOTIDE SEQUENCE</scope>
    <source>
        <strain evidence="1">CBS 578.67</strain>
    </source>
</reference>
<dbReference type="Proteomes" id="UP000332933">
    <property type="component" value="Unassembled WGS sequence"/>
</dbReference>
<evidence type="ECO:0000313" key="2">
    <source>
        <dbReference type="EMBL" id="VFU02174.1"/>
    </source>
</evidence>
<reference evidence="2 3" key="1">
    <citation type="submission" date="2019-03" db="EMBL/GenBank/DDBJ databases">
        <authorList>
            <person name="Gaulin E."/>
            <person name="Dumas B."/>
        </authorList>
    </citation>
    <scope>NUCLEOTIDE SEQUENCE [LARGE SCALE GENOMIC DNA]</scope>
    <source>
        <strain evidence="2">CBS 568.67</strain>
    </source>
</reference>
<accession>A0A485LTI1</accession>
<sequence length="511" mass="54845">MLSASSSTPAHGLAMHVTAHMVVPPTDDDDPTAVFVQILWSYRSVGATQGHPCTAATAPCLLPFNVTTTTTEEDHVTTSVHVDGAYVASTPNLQSTNVTVGPFHRGATLAFAVTLLRDPTQARQGQCPMLATCYPVESSTSTDVVVVVPTTAPPPPVTTTTPTATALAIASVVAPPRDDHFVWTLAMAAVVVCAVAMLWAVRTWTRASDVLDKADGDDDDRCPKTLPLSPRRDACLSDVASVLHDVLGAVEMQAHDADAVVVAVVTDDVAPPPIRKPAIKKTPLTSQMSKRISKKNLVPQNAVQALQAKIADGAISDDSMKAMEVLLVVERQRLLRSKSERRQGHADADTSVHALDEDDKAKHFRMVLTRDLADGLSLRLLQLTKRSEATATFTIDRALTTISWQFTSLAAKFAKGSHWFELASIQDVHALTNDLPGGGYREAFPRLVPTQSDVTTPSDSLYLVHVIYLHATQPKDILIRCKSAAQQEQLAQGFRALQHKSTAASSAEPST</sequence>
<proteinExistence type="predicted"/>
<name>A0A485LTI1_9STRA</name>
<dbReference type="EMBL" id="VJMH01007546">
    <property type="protein sequence ID" value="KAF0682324.1"/>
    <property type="molecule type" value="Genomic_DNA"/>
</dbReference>
<evidence type="ECO:0000313" key="3">
    <source>
        <dbReference type="Proteomes" id="UP000332933"/>
    </source>
</evidence>
<gene>
    <name evidence="2" type="primary">Aste57867_25551</name>
    <name evidence="1" type="ORF">As57867_025472</name>
    <name evidence="2" type="ORF">ASTE57867_25551</name>
</gene>
<dbReference type="AlphaFoldDB" id="A0A485LTI1"/>
<organism evidence="2 3">
    <name type="scientific">Aphanomyces stellatus</name>
    <dbReference type="NCBI Taxonomy" id="120398"/>
    <lineage>
        <taxon>Eukaryota</taxon>
        <taxon>Sar</taxon>
        <taxon>Stramenopiles</taxon>
        <taxon>Oomycota</taxon>
        <taxon>Saprolegniomycetes</taxon>
        <taxon>Saprolegniales</taxon>
        <taxon>Verrucalvaceae</taxon>
        <taxon>Aphanomyces</taxon>
    </lineage>
</organism>
<evidence type="ECO:0000313" key="1">
    <source>
        <dbReference type="EMBL" id="KAF0682324.1"/>
    </source>
</evidence>
<protein>
    <submittedName>
        <fullName evidence="2">Aste57867_25551 protein</fullName>
    </submittedName>
</protein>
<keyword evidence="3" id="KW-1185">Reference proteome</keyword>